<dbReference type="CDD" id="cd13944">
    <property type="entry name" value="lytB_ispH"/>
    <property type="match status" value="1"/>
</dbReference>
<feature type="domain" description="S1 motif" evidence="10">
    <location>
        <begin position="470"/>
        <end position="538"/>
    </location>
</feature>
<comment type="catalytic activity">
    <reaction evidence="8">
        <text>isopentenyl diphosphate + 2 oxidized [2Fe-2S]-[ferredoxin] + H2O = (2E)-4-hydroxy-3-methylbut-2-enyl diphosphate + 2 reduced [2Fe-2S]-[ferredoxin] + 2 H(+)</text>
        <dbReference type="Rhea" id="RHEA:24488"/>
        <dbReference type="Rhea" id="RHEA-COMP:10000"/>
        <dbReference type="Rhea" id="RHEA-COMP:10001"/>
        <dbReference type="ChEBI" id="CHEBI:15377"/>
        <dbReference type="ChEBI" id="CHEBI:15378"/>
        <dbReference type="ChEBI" id="CHEBI:33737"/>
        <dbReference type="ChEBI" id="CHEBI:33738"/>
        <dbReference type="ChEBI" id="CHEBI:128753"/>
        <dbReference type="ChEBI" id="CHEBI:128769"/>
        <dbReference type="EC" id="1.17.7.4"/>
    </reaction>
</comment>
<dbReference type="NCBIfam" id="NF002187">
    <property type="entry name" value="PRK01045.1-1"/>
    <property type="match status" value="1"/>
</dbReference>
<feature type="binding site" evidence="8">
    <location>
        <position position="261"/>
    </location>
    <ligand>
        <name>isopentenyl diphosphate</name>
        <dbReference type="ChEBI" id="CHEBI:128769"/>
    </ligand>
</feature>
<dbReference type="InterPro" id="IPR003451">
    <property type="entry name" value="LytB/IspH"/>
</dbReference>
<keyword evidence="8 11" id="KW-0560">Oxidoreductase</keyword>
<feature type="binding site" evidence="8">
    <location>
        <position position="12"/>
    </location>
    <ligand>
        <name>[4Fe-4S] cluster</name>
        <dbReference type="ChEBI" id="CHEBI:49883"/>
    </ligand>
</feature>
<feature type="binding site" evidence="8">
    <location>
        <position position="217"/>
    </location>
    <ligand>
        <name>dimethylallyl diphosphate</name>
        <dbReference type="ChEBI" id="CHEBI:57623"/>
    </ligand>
</feature>
<reference evidence="11" key="1">
    <citation type="submission" date="2020-08" db="EMBL/GenBank/DDBJ databases">
        <title>Genome public.</title>
        <authorList>
            <person name="Liu C."/>
            <person name="Sun Q."/>
        </authorList>
    </citation>
    <scope>NUCLEOTIDE SEQUENCE</scope>
    <source>
        <strain evidence="11">BX21</strain>
    </source>
</reference>
<dbReference type="EC" id="1.17.7.4" evidence="8"/>
<comment type="catalytic activity">
    <reaction evidence="8">
        <text>dimethylallyl diphosphate + 2 oxidized [2Fe-2S]-[ferredoxin] + H2O = (2E)-4-hydroxy-3-methylbut-2-enyl diphosphate + 2 reduced [2Fe-2S]-[ferredoxin] + 2 H(+)</text>
        <dbReference type="Rhea" id="RHEA:24825"/>
        <dbReference type="Rhea" id="RHEA-COMP:10000"/>
        <dbReference type="Rhea" id="RHEA-COMP:10001"/>
        <dbReference type="ChEBI" id="CHEBI:15377"/>
        <dbReference type="ChEBI" id="CHEBI:15378"/>
        <dbReference type="ChEBI" id="CHEBI:33737"/>
        <dbReference type="ChEBI" id="CHEBI:33738"/>
        <dbReference type="ChEBI" id="CHEBI:57623"/>
        <dbReference type="ChEBI" id="CHEBI:128753"/>
        <dbReference type="EC" id="1.17.7.4"/>
    </reaction>
</comment>
<feature type="binding site" evidence="8">
    <location>
        <position position="218"/>
    </location>
    <ligand>
        <name>dimethylallyl diphosphate</name>
        <dbReference type="ChEBI" id="CHEBI:57623"/>
    </ligand>
</feature>
<feature type="binding site" evidence="8">
    <location>
        <position position="217"/>
    </location>
    <ligand>
        <name>(2E)-4-hydroxy-3-methylbut-2-enyl diphosphate</name>
        <dbReference type="ChEBI" id="CHEBI:128753"/>
    </ligand>
</feature>
<feature type="binding site" evidence="8">
    <location>
        <position position="123"/>
    </location>
    <ligand>
        <name>isopentenyl diphosphate</name>
        <dbReference type="ChEBI" id="CHEBI:128769"/>
    </ligand>
</feature>
<dbReference type="AlphaFoldDB" id="A0A926EZG7"/>
<feature type="binding site" evidence="8">
    <location>
        <position position="219"/>
    </location>
    <ligand>
        <name>(2E)-4-hydroxy-3-methylbut-2-enyl diphosphate</name>
        <dbReference type="ChEBI" id="CHEBI:128753"/>
    </ligand>
</feature>
<evidence type="ECO:0000256" key="9">
    <source>
        <dbReference type="SAM" id="MobiDB-lite"/>
    </source>
</evidence>
<evidence type="ECO:0000313" key="12">
    <source>
        <dbReference type="Proteomes" id="UP000601171"/>
    </source>
</evidence>
<dbReference type="Proteomes" id="UP000601171">
    <property type="component" value="Unassembled WGS sequence"/>
</dbReference>
<dbReference type="HAMAP" id="MF_00191">
    <property type="entry name" value="IspH"/>
    <property type="match status" value="1"/>
</dbReference>
<name>A0A926EZG7_9FIRM</name>
<feature type="binding site" evidence="8">
    <location>
        <position position="41"/>
    </location>
    <ligand>
        <name>isopentenyl diphosphate</name>
        <dbReference type="ChEBI" id="CHEBI:128769"/>
    </ligand>
</feature>
<feature type="compositionally biased region" description="Basic and acidic residues" evidence="9">
    <location>
        <begin position="635"/>
        <end position="647"/>
    </location>
</feature>
<dbReference type="CDD" id="cd04465">
    <property type="entry name" value="S1_RPS1_repeat_ec2_hs2"/>
    <property type="match status" value="1"/>
</dbReference>
<dbReference type="Gene3D" id="3.40.1010.20">
    <property type="entry name" value="4-hydroxy-3-methylbut-2-enyl diphosphate reductase, catalytic domain"/>
    <property type="match status" value="2"/>
</dbReference>
<dbReference type="SMART" id="SM00316">
    <property type="entry name" value="S1"/>
    <property type="match status" value="4"/>
</dbReference>
<feature type="domain" description="S1 motif" evidence="10">
    <location>
        <begin position="555"/>
        <end position="624"/>
    </location>
</feature>
<evidence type="ECO:0000256" key="8">
    <source>
        <dbReference type="HAMAP-Rule" id="MF_00191"/>
    </source>
</evidence>
<feature type="binding site" evidence="8">
    <location>
        <position position="217"/>
    </location>
    <ligand>
        <name>isopentenyl diphosphate</name>
        <dbReference type="ChEBI" id="CHEBI:128769"/>
    </ligand>
</feature>
<comment type="function">
    <text evidence="8">Catalyzes the conversion of 1-hydroxy-2-methyl-2-(E)-butenyl 4-diphosphate (HMBPP) into a mixture of isopentenyl diphosphate (IPP) and dimethylallyl diphosphate (DMAPP). Acts in the terminal step of the DOXP/MEP pathway for isoprenoid precursor biosynthesis.</text>
</comment>
<protein>
    <recommendedName>
        <fullName evidence="8">4-hydroxy-3-methylbut-2-enyl diphosphate reductase</fullName>
        <shortName evidence="8">HMBPP reductase</shortName>
        <ecNumber evidence="8">1.17.7.4</ecNumber>
    </recommendedName>
</protein>
<proteinExistence type="inferred from homology"/>
<dbReference type="NCBIfam" id="NF005208">
    <property type="entry name" value="PRK06676.1"/>
    <property type="match status" value="1"/>
</dbReference>
<feature type="binding site" evidence="8">
    <location>
        <position position="73"/>
    </location>
    <ligand>
        <name>(2E)-4-hydroxy-3-methylbut-2-enyl diphosphate</name>
        <dbReference type="ChEBI" id="CHEBI:128753"/>
    </ligand>
</feature>
<dbReference type="CDD" id="cd05687">
    <property type="entry name" value="S1_RPS1_repeat_ec1_hs1"/>
    <property type="match status" value="1"/>
</dbReference>
<feature type="binding site" evidence="8">
    <location>
        <position position="189"/>
    </location>
    <ligand>
        <name>[4Fe-4S] cluster</name>
        <dbReference type="ChEBI" id="CHEBI:49883"/>
    </ligand>
</feature>
<comment type="cofactor">
    <cofactor evidence="8">
        <name>[4Fe-4S] cluster</name>
        <dbReference type="ChEBI" id="CHEBI:49883"/>
    </cofactor>
    <text evidence="8">Binds 1 [4Fe-4S] cluster per subunit.</text>
</comment>
<dbReference type="GO" id="GO:0050992">
    <property type="term" value="P:dimethylallyl diphosphate biosynthetic process"/>
    <property type="evidence" value="ECO:0007669"/>
    <property type="project" value="UniProtKB-UniRule"/>
</dbReference>
<gene>
    <name evidence="8" type="primary">ispH</name>
    <name evidence="11" type="ORF">H8707_13520</name>
</gene>
<keyword evidence="7" id="KW-0687">Ribonucleoprotein</keyword>
<dbReference type="PROSITE" id="PS50126">
    <property type="entry name" value="S1"/>
    <property type="match status" value="4"/>
</dbReference>
<feature type="binding site" evidence="8">
    <location>
        <position position="218"/>
    </location>
    <ligand>
        <name>isopentenyl diphosphate</name>
        <dbReference type="ChEBI" id="CHEBI:128769"/>
    </ligand>
</feature>
<comment type="similarity">
    <text evidence="1">Belongs to the bacterial ribosomal protein bS1 family.</text>
</comment>
<keyword evidence="4 11" id="KW-0689">Ribosomal protein</keyword>
<dbReference type="Pfam" id="PF02401">
    <property type="entry name" value="LYTB"/>
    <property type="match status" value="1"/>
</dbReference>
<dbReference type="EMBL" id="JACRTG010000032">
    <property type="protein sequence ID" value="MBC8589234.1"/>
    <property type="molecule type" value="Genomic_DNA"/>
</dbReference>
<feature type="domain" description="S1 motif" evidence="10">
    <location>
        <begin position="296"/>
        <end position="365"/>
    </location>
</feature>
<evidence type="ECO:0000259" key="10">
    <source>
        <dbReference type="PROSITE" id="PS50126"/>
    </source>
</evidence>
<feature type="binding site" evidence="8">
    <location>
        <position position="41"/>
    </location>
    <ligand>
        <name>dimethylallyl diphosphate</name>
        <dbReference type="ChEBI" id="CHEBI:57623"/>
    </ligand>
</feature>
<feature type="binding site" evidence="8">
    <location>
        <position position="219"/>
    </location>
    <ligand>
        <name>dimethylallyl diphosphate</name>
        <dbReference type="ChEBI" id="CHEBI:57623"/>
    </ligand>
</feature>
<dbReference type="NCBIfam" id="TIGR00216">
    <property type="entry name" value="ispH_lytB"/>
    <property type="match status" value="1"/>
</dbReference>
<dbReference type="GO" id="GO:0051539">
    <property type="term" value="F:4 iron, 4 sulfur cluster binding"/>
    <property type="evidence" value="ECO:0007669"/>
    <property type="project" value="UniProtKB-UniRule"/>
</dbReference>
<comment type="pathway">
    <text evidence="8">Isoprenoid biosynthesis; dimethylallyl diphosphate biosynthesis; dimethylallyl diphosphate from (2E)-4-hydroxy-3-methylbutenyl diphosphate: step 1/1.</text>
</comment>
<keyword evidence="12" id="KW-1185">Reference proteome</keyword>
<dbReference type="GO" id="GO:0006412">
    <property type="term" value="P:translation"/>
    <property type="evidence" value="ECO:0007669"/>
    <property type="project" value="TreeGrafter"/>
</dbReference>
<comment type="pathway">
    <text evidence="8">Isoprenoid biosynthesis; isopentenyl diphosphate biosynthesis via DXP pathway; isopentenyl diphosphate from 1-deoxy-D-xylulose 5-phosphate: step 6/6.</text>
</comment>
<dbReference type="InterPro" id="IPR012340">
    <property type="entry name" value="NA-bd_OB-fold"/>
</dbReference>
<dbReference type="Gene3D" id="2.40.50.140">
    <property type="entry name" value="Nucleic acid-binding proteins"/>
    <property type="match status" value="4"/>
</dbReference>
<dbReference type="PANTHER" id="PTHR10724">
    <property type="entry name" value="30S RIBOSOMAL PROTEIN S1"/>
    <property type="match status" value="1"/>
</dbReference>
<keyword evidence="6 8" id="KW-0411">Iron-sulfur</keyword>
<feature type="binding site" evidence="8">
    <location>
        <position position="261"/>
    </location>
    <ligand>
        <name>dimethylallyl diphosphate</name>
        <dbReference type="ChEBI" id="CHEBI:57623"/>
    </ligand>
</feature>
<feature type="domain" description="S1 motif" evidence="10">
    <location>
        <begin position="383"/>
        <end position="449"/>
    </location>
</feature>
<feature type="binding site" evidence="8">
    <location>
        <position position="219"/>
    </location>
    <ligand>
        <name>isopentenyl diphosphate</name>
        <dbReference type="ChEBI" id="CHEBI:128769"/>
    </ligand>
</feature>
<feature type="binding site" evidence="8">
    <location>
        <position position="218"/>
    </location>
    <ligand>
        <name>(2E)-4-hydroxy-3-methylbut-2-enyl diphosphate</name>
        <dbReference type="ChEBI" id="CHEBI:128753"/>
    </ligand>
</feature>
<dbReference type="GO" id="GO:0019288">
    <property type="term" value="P:isopentenyl diphosphate biosynthetic process, methylerythritol 4-phosphate pathway"/>
    <property type="evidence" value="ECO:0007669"/>
    <property type="project" value="UniProtKB-UniRule"/>
</dbReference>
<comment type="similarity">
    <text evidence="8">Belongs to the IspH family.</text>
</comment>
<sequence>MEIIVAENAGFCFGVNRAVEKTLHELEDKTKEIYSYGPLIHNNQAVENLENKGLHTIYNLDDVKSGKIIIRSHGLSKDISEEILNMNLELVDCTCPYVLSIHKKVEQFSKKGYDIVIIGDKNHPEIIGINSYCENKAYIINTEDEAYELPYLDRVCLVSQTTNTMEKFKKLTSIVEIKSNNIEVFNTICNATKIRQESTLKVAQMVNAMIVIGGKHSSNTQKLVEISRKYCDNVYHIETIKDLSLQEIQKFNKIGITAGASTPSWLIKEAILTMDNLNKDEMMEAIESSFTKIHRGDIIKGTILYVTENELMININYKSDGIVAKSEASNDDNINLKEAYKVGDEIDVYVLKFDDGEGNVVLSIKRVDDLKVWDDLEEIFKNKETIECKVINVVKGGLIALVKGINAFIPASHVSVNYVSKLDGFKGKNLMVRIIDIDRNKKRIILSRKEVEKEELEVKKAELWENLVVDDIVTGVVQRLTDFGAFVDLGGVDGLIHISDLSWLRVKHPSDVLKVGDKVEVKILALDKEKNRISLGLKQTLEEPWEIFKRNVSEGDTVEGKVVNLLDFGAFIRLKEGVDGLLHVSQISKEHVNKPSDVLKVGDIIKVKVIEINDEDRRISLSTKDESTDDEEVIEETKPEKNDEIIKNEEFDTTVEDIINNNK</sequence>
<feature type="binding site" evidence="8">
    <location>
        <position position="73"/>
    </location>
    <ligand>
        <name>dimethylallyl diphosphate</name>
        <dbReference type="ChEBI" id="CHEBI:57623"/>
    </ligand>
</feature>
<keyword evidence="5 8" id="KW-0408">Iron</keyword>
<feature type="region of interest" description="Disordered" evidence="9">
    <location>
        <begin position="622"/>
        <end position="647"/>
    </location>
</feature>
<dbReference type="FunFam" id="2.40.50.140:FF:000051">
    <property type="entry name" value="RNA-binding transcriptional accessory protein"/>
    <property type="match status" value="2"/>
</dbReference>
<dbReference type="GO" id="GO:0003735">
    <property type="term" value="F:structural constituent of ribosome"/>
    <property type="evidence" value="ECO:0007669"/>
    <property type="project" value="TreeGrafter"/>
</dbReference>
<dbReference type="NCBIfam" id="NF000907">
    <property type="entry name" value="PRK00087.1"/>
    <property type="match status" value="1"/>
</dbReference>
<dbReference type="InterPro" id="IPR003029">
    <property type="entry name" value="S1_domain"/>
</dbReference>
<feature type="binding site" evidence="8">
    <location>
        <position position="41"/>
    </location>
    <ligand>
        <name>(2E)-4-hydroxy-3-methylbut-2-enyl diphosphate</name>
        <dbReference type="ChEBI" id="CHEBI:128753"/>
    </ligand>
</feature>
<organism evidence="11 12">
    <name type="scientific">Paratissierella segnis</name>
    <dbReference type="NCBI Taxonomy" id="2763679"/>
    <lineage>
        <taxon>Bacteria</taxon>
        <taxon>Bacillati</taxon>
        <taxon>Bacillota</taxon>
        <taxon>Tissierellia</taxon>
        <taxon>Tissierellales</taxon>
        <taxon>Tissierellaceae</taxon>
        <taxon>Paratissierella</taxon>
    </lineage>
</organism>
<dbReference type="GO" id="GO:0005840">
    <property type="term" value="C:ribosome"/>
    <property type="evidence" value="ECO:0007669"/>
    <property type="project" value="UniProtKB-KW"/>
</dbReference>
<dbReference type="PRINTS" id="PR00681">
    <property type="entry name" value="RIBOSOMALS1"/>
</dbReference>
<dbReference type="InterPro" id="IPR035104">
    <property type="entry name" value="Ribosomal_protein_S1-like"/>
</dbReference>
<dbReference type="GO" id="GO:0003729">
    <property type="term" value="F:mRNA binding"/>
    <property type="evidence" value="ECO:0007669"/>
    <property type="project" value="TreeGrafter"/>
</dbReference>
<feature type="binding site" evidence="8">
    <location>
        <position position="73"/>
    </location>
    <ligand>
        <name>isopentenyl diphosphate</name>
        <dbReference type="ChEBI" id="CHEBI:128769"/>
    </ligand>
</feature>
<dbReference type="GO" id="GO:0046872">
    <property type="term" value="F:metal ion binding"/>
    <property type="evidence" value="ECO:0007669"/>
    <property type="project" value="UniProtKB-KW"/>
</dbReference>
<dbReference type="GO" id="GO:0005737">
    <property type="term" value="C:cytoplasm"/>
    <property type="evidence" value="ECO:0007669"/>
    <property type="project" value="UniProtKB-ARBA"/>
</dbReference>
<evidence type="ECO:0000313" key="11">
    <source>
        <dbReference type="EMBL" id="MBC8589234.1"/>
    </source>
</evidence>
<feature type="active site" description="Proton donor" evidence="8">
    <location>
        <position position="125"/>
    </location>
</feature>
<dbReference type="CDD" id="cd05688">
    <property type="entry name" value="S1_RPS1_repeat_ec3"/>
    <property type="match status" value="1"/>
</dbReference>
<comment type="caution">
    <text evidence="11">The sequence shown here is derived from an EMBL/GenBank/DDBJ whole genome shotgun (WGS) entry which is preliminary data.</text>
</comment>
<dbReference type="Gene3D" id="3.40.50.11270">
    <property type="match status" value="1"/>
</dbReference>
<evidence type="ECO:0000256" key="5">
    <source>
        <dbReference type="ARBA" id="ARBA00023004"/>
    </source>
</evidence>
<evidence type="ECO:0000256" key="4">
    <source>
        <dbReference type="ARBA" id="ARBA00022980"/>
    </source>
</evidence>
<dbReference type="PANTHER" id="PTHR10724:SF7">
    <property type="entry name" value="SMALL RIBOSOMAL SUBUNIT PROTEIN BS1C"/>
    <property type="match status" value="1"/>
</dbReference>
<keyword evidence="2 8" id="KW-0004">4Fe-4S</keyword>
<accession>A0A926EZG7</accession>
<feature type="binding site" evidence="8">
    <location>
        <position position="123"/>
    </location>
    <ligand>
        <name>dimethylallyl diphosphate</name>
        <dbReference type="ChEBI" id="CHEBI:57623"/>
    </ligand>
</feature>
<feature type="binding site" evidence="8">
    <location>
        <position position="161"/>
    </location>
    <ligand>
        <name>(2E)-4-hydroxy-3-methylbut-2-enyl diphosphate</name>
        <dbReference type="ChEBI" id="CHEBI:128753"/>
    </ligand>
</feature>
<evidence type="ECO:0000256" key="7">
    <source>
        <dbReference type="ARBA" id="ARBA00023274"/>
    </source>
</evidence>
<dbReference type="GO" id="GO:0016114">
    <property type="term" value="P:terpenoid biosynthetic process"/>
    <property type="evidence" value="ECO:0007669"/>
    <property type="project" value="UniProtKB-UniRule"/>
</dbReference>
<keyword evidence="8" id="KW-0414">Isoprene biosynthesis</keyword>
<feature type="binding site" evidence="8">
    <location>
        <position position="123"/>
    </location>
    <ligand>
        <name>(2E)-4-hydroxy-3-methylbut-2-enyl diphosphate</name>
        <dbReference type="ChEBI" id="CHEBI:128753"/>
    </ligand>
</feature>
<dbReference type="SUPFAM" id="SSF50249">
    <property type="entry name" value="Nucleic acid-binding proteins"/>
    <property type="match status" value="4"/>
</dbReference>
<evidence type="ECO:0000256" key="1">
    <source>
        <dbReference type="ARBA" id="ARBA00006767"/>
    </source>
</evidence>
<dbReference type="InterPro" id="IPR050437">
    <property type="entry name" value="Ribos_protein_bS1-like"/>
</dbReference>
<feature type="binding site" evidence="8">
    <location>
        <position position="261"/>
    </location>
    <ligand>
        <name>(2E)-4-hydroxy-3-methylbut-2-enyl diphosphate</name>
        <dbReference type="ChEBI" id="CHEBI:128753"/>
    </ligand>
</feature>
<dbReference type="GO" id="GO:0051745">
    <property type="term" value="F:4-hydroxy-3-methylbut-2-enyl diphosphate reductase activity"/>
    <property type="evidence" value="ECO:0007669"/>
    <property type="project" value="UniProtKB-UniRule"/>
</dbReference>
<dbReference type="Pfam" id="PF00575">
    <property type="entry name" value="S1"/>
    <property type="match status" value="4"/>
</dbReference>
<keyword evidence="3 8" id="KW-0479">Metal-binding</keyword>
<dbReference type="RefSeq" id="WP_262430699.1">
    <property type="nucleotide sequence ID" value="NZ_JACRTG010000032.1"/>
</dbReference>
<evidence type="ECO:0000256" key="3">
    <source>
        <dbReference type="ARBA" id="ARBA00022723"/>
    </source>
</evidence>
<feature type="binding site" evidence="8">
    <location>
        <position position="95"/>
    </location>
    <ligand>
        <name>[4Fe-4S] cluster</name>
        <dbReference type="ChEBI" id="CHEBI:49883"/>
    </ligand>
</feature>
<evidence type="ECO:0000256" key="6">
    <source>
        <dbReference type="ARBA" id="ARBA00023014"/>
    </source>
</evidence>
<evidence type="ECO:0000256" key="2">
    <source>
        <dbReference type="ARBA" id="ARBA00022485"/>
    </source>
</evidence>